<dbReference type="PANTHER" id="PTHR34853">
    <property type="match status" value="1"/>
</dbReference>
<dbReference type="PANTHER" id="PTHR34853:SF1">
    <property type="entry name" value="LIPASE 5"/>
    <property type="match status" value="1"/>
</dbReference>
<keyword evidence="1" id="KW-0732">Signal</keyword>
<dbReference type="Pfam" id="PF03583">
    <property type="entry name" value="LIP"/>
    <property type="match status" value="1"/>
</dbReference>
<evidence type="ECO:0000313" key="2">
    <source>
        <dbReference type="EMBL" id="MBJ8339101.1"/>
    </source>
</evidence>
<dbReference type="GO" id="GO:0004806">
    <property type="term" value="F:triacylglycerol lipase activity"/>
    <property type="evidence" value="ECO:0007669"/>
    <property type="project" value="InterPro"/>
</dbReference>
<comment type="caution">
    <text evidence="2">The sequence shown here is derived from an EMBL/GenBank/DDBJ whole genome shotgun (WGS) entry which is preliminary data.</text>
</comment>
<accession>A0A934NPM3</accession>
<feature type="signal peptide" evidence="1">
    <location>
        <begin position="1"/>
        <end position="30"/>
    </location>
</feature>
<dbReference type="Gene3D" id="1.10.260.130">
    <property type="match status" value="1"/>
</dbReference>
<dbReference type="InterPro" id="IPR005152">
    <property type="entry name" value="Lipase_secreted"/>
</dbReference>
<dbReference type="EMBL" id="JAEMNV010000003">
    <property type="protein sequence ID" value="MBJ8339101.1"/>
    <property type="molecule type" value="Genomic_DNA"/>
</dbReference>
<protein>
    <submittedName>
        <fullName evidence="2">Lipase</fullName>
    </submittedName>
</protein>
<organism evidence="2 3">
    <name type="scientific">Antrihabitans stalagmiti</name>
    <dbReference type="NCBI Taxonomy" id="2799499"/>
    <lineage>
        <taxon>Bacteria</taxon>
        <taxon>Bacillati</taxon>
        <taxon>Actinomycetota</taxon>
        <taxon>Actinomycetes</taxon>
        <taxon>Mycobacteriales</taxon>
        <taxon>Nocardiaceae</taxon>
        <taxon>Antrihabitans</taxon>
    </lineage>
</organism>
<proteinExistence type="predicted"/>
<dbReference type="RefSeq" id="WP_199703817.1">
    <property type="nucleotide sequence ID" value="NZ_JAEMNV010000003.1"/>
</dbReference>
<evidence type="ECO:0000313" key="3">
    <source>
        <dbReference type="Proteomes" id="UP000655868"/>
    </source>
</evidence>
<sequence>MTARRSTRLLVCGAAAALLTTLMSGLVADADPAPSAVAIEPAPAVTLPPEFDEFYRPAAGLVADAEPGEILRARAILPAFFGILHMDVDAHQLLYRTNNSQGQPIATVTTILTPRGPAPAGGRKLLSYQIAEDSAAQYCAPSYVVQSGAIPADYVNAAEILIPIAAGLGQGWTVAMPDYEGPNSAYGASRLGAQATLDGIRAAENFAPSELSGPSTPAALWGYSGGTIPTAFAAEIKDEYAPDLNIVGAASGGVAAADFEAVVRHNNNGLYAGLISGAFVGIATEYPDMQRVLRERVDIVGQFVLASKKFLCHPMGTAVFPGLNYLGTFQGADPLLIPEIKHAIMDNSLGQRTPSVPVFMYHAQNDEIIPIAGTDRIYEKYCNEGASSVTYVREFLAEHISGVFTQLPSGFYWLKDRLEGVPAPAGCSSTSPQTLVNDPQFGPGLAAILPAAAQALVGQAIGAGR</sequence>
<reference evidence="2" key="1">
    <citation type="submission" date="2020-12" db="EMBL/GenBank/DDBJ databases">
        <title>Antrihabitans popcorni sp. nov. and Antrihabitans auranticaus sp. nov., isolated from a larva cave.</title>
        <authorList>
            <person name="Lee S.D."/>
            <person name="Kim I.S."/>
        </authorList>
    </citation>
    <scope>NUCLEOTIDE SEQUENCE</scope>
    <source>
        <strain evidence="2">YC3-6</strain>
    </source>
</reference>
<dbReference type="InterPro" id="IPR029058">
    <property type="entry name" value="AB_hydrolase_fold"/>
</dbReference>
<evidence type="ECO:0000256" key="1">
    <source>
        <dbReference type="SAM" id="SignalP"/>
    </source>
</evidence>
<dbReference type="SUPFAM" id="SSF53474">
    <property type="entry name" value="alpha/beta-Hydrolases"/>
    <property type="match status" value="1"/>
</dbReference>
<name>A0A934NPM3_9NOCA</name>
<keyword evidence="3" id="KW-1185">Reference proteome</keyword>
<dbReference type="AlphaFoldDB" id="A0A934NPM3"/>
<dbReference type="GO" id="GO:0016042">
    <property type="term" value="P:lipid catabolic process"/>
    <property type="evidence" value="ECO:0007669"/>
    <property type="project" value="InterPro"/>
</dbReference>
<feature type="chain" id="PRO_5036747238" evidence="1">
    <location>
        <begin position="31"/>
        <end position="465"/>
    </location>
</feature>
<dbReference type="Proteomes" id="UP000655868">
    <property type="component" value="Unassembled WGS sequence"/>
</dbReference>
<dbReference type="Gene3D" id="3.40.50.1820">
    <property type="entry name" value="alpha/beta hydrolase"/>
    <property type="match status" value="1"/>
</dbReference>
<gene>
    <name evidence="2" type="ORF">JGU71_09405</name>
</gene>